<keyword evidence="7" id="KW-0808">Transferase</keyword>
<evidence type="ECO:0000313" key="13">
    <source>
        <dbReference type="EMBL" id="REG78364.1"/>
    </source>
</evidence>
<protein>
    <submittedName>
        <fullName evidence="13">Transketolase</fullName>
    </submittedName>
</protein>
<keyword evidence="14" id="KW-1185">Reference proteome</keyword>
<dbReference type="SUPFAM" id="SSF52922">
    <property type="entry name" value="TK C-terminal domain-like"/>
    <property type="match status" value="1"/>
</dbReference>
<evidence type="ECO:0000256" key="8">
    <source>
        <dbReference type="ARBA" id="ARBA00022723"/>
    </source>
</evidence>
<dbReference type="GO" id="GO:0005737">
    <property type="term" value="C:cytoplasm"/>
    <property type="evidence" value="ECO:0007669"/>
    <property type="project" value="UniProtKB-ARBA"/>
</dbReference>
<dbReference type="InterPro" id="IPR033248">
    <property type="entry name" value="Transketolase_C"/>
</dbReference>
<dbReference type="GO" id="GO:0004802">
    <property type="term" value="F:transketolase activity"/>
    <property type="evidence" value="ECO:0007669"/>
    <property type="project" value="TreeGrafter"/>
</dbReference>
<evidence type="ECO:0000313" key="14">
    <source>
        <dbReference type="Proteomes" id="UP000256405"/>
    </source>
</evidence>
<dbReference type="PROSITE" id="PS00802">
    <property type="entry name" value="TRANSKETOLASE_2"/>
    <property type="match status" value="1"/>
</dbReference>
<dbReference type="NCBIfam" id="NF004559">
    <property type="entry name" value="PRK05899.2-5"/>
    <property type="match status" value="1"/>
</dbReference>
<keyword evidence="9" id="KW-0106">Calcium</keyword>
<dbReference type="PROSITE" id="PS51257">
    <property type="entry name" value="PROKAR_LIPOPROTEIN"/>
    <property type="match status" value="1"/>
</dbReference>
<keyword evidence="10" id="KW-0460">Magnesium</keyword>
<dbReference type="FunFam" id="3.40.50.970:FF:000129">
    <property type="entry name" value="Transketolase"/>
    <property type="match status" value="1"/>
</dbReference>
<organism evidence="13 14">
    <name type="scientific">Algoriphagus antarcticus</name>
    <dbReference type="NCBI Taxonomy" id="238540"/>
    <lineage>
        <taxon>Bacteria</taxon>
        <taxon>Pseudomonadati</taxon>
        <taxon>Bacteroidota</taxon>
        <taxon>Cytophagia</taxon>
        <taxon>Cytophagales</taxon>
        <taxon>Cyclobacteriaceae</taxon>
        <taxon>Algoriphagus</taxon>
    </lineage>
</organism>
<comment type="caution">
    <text evidence="13">The sequence shown here is derived from an EMBL/GenBank/DDBJ whole genome shotgun (WGS) entry which is preliminary data.</text>
</comment>
<dbReference type="CDD" id="cd02012">
    <property type="entry name" value="TPP_TK"/>
    <property type="match status" value="1"/>
</dbReference>
<evidence type="ECO:0000256" key="6">
    <source>
        <dbReference type="ARBA" id="ARBA00011738"/>
    </source>
</evidence>
<dbReference type="InterPro" id="IPR051424">
    <property type="entry name" value="Transketolase-like"/>
</dbReference>
<comment type="cofactor">
    <cofactor evidence="2">
        <name>Mn(2+)</name>
        <dbReference type="ChEBI" id="CHEBI:29035"/>
    </cofactor>
</comment>
<dbReference type="Gene3D" id="3.40.50.920">
    <property type="match status" value="1"/>
</dbReference>
<dbReference type="Pfam" id="PF00456">
    <property type="entry name" value="Transketolase_N"/>
    <property type="match status" value="1"/>
</dbReference>
<name>A0A3E0D751_9BACT</name>
<dbReference type="InterPro" id="IPR009014">
    <property type="entry name" value="Transketo_C/PFOR_II"/>
</dbReference>
<evidence type="ECO:0000259" key="12">
    <source>
        <dbReference type="SMART" id="SM00861"/>
    </source>
</evidence>
<dbReference type="CDD" id="cd07033">
    <property type="entry name" value="TPP_PYR_DXS_TK_like"/>
    <property type="match status" value="1"/>
</dbReference>
<dbReference type="InterPro" id="IPR005474">
    <property type="entry name" value="Transketolase_N"/>
</dbReference>
<evidence type="ECO:0000256" key="9">
    <source>
        <dbReference type="ARBA" id="ARBA00022837"/>
    </source>
</evidence>
<gene>
    <name evidence="13" type="ORF">C8N25_1356</name>
</gene>
<comment type="cofactor">
    <cofactor evidence="4">
        <name>thiamine diphosphate</name>
        <dbReference type="ChEBI" id="CHEBI:58937"/>
    </cofactor>
</comment>
<dbReference type="Gene3D" id="3.40.50.970">
    <property type="match status" value="2"/>
</dbReference>
<dbReference type="InterPro" id="IPR029061">
    <property type="entry name" value="THDP-binding"/>
</dbReference>
<dbReference type="PANTHER" id="PTHR43195">
    <property type="entry name" value="TRANSKETOLASE"/>
    <property type="match status" value="1"/>
</dbReference>
<dbReference type="InterPro" id="IPR020826">
    <property type="entry name" value="Transketolase_BS"/>
</dbReference>
<evidence type="ECO:0000256" key="7">
    <source>
        <dbReference type="ARBA" id="ARBA00022679"/>
    </source>
</evidence>
<dbReference type="Pfam" id="PF02779">
    <property type="entry name" value="Transket_pyr"/>
    <property type="match status" value="1"/>
</dbReference>
<dbReference type="Proteomes" id="UP000256405">
    <property type="component" value="Unassembled WGS sequence"/>
</dbReference>
<dbReference type="Pfam" id="PF02780">
    <property type="entry name" value="Transketolase_C"/>
    <property type="match status" value="1"/>
</dbReference>
<keyword evidence="8" id="KW-0479">Metal-binding</keyword>
<dbReference type="EMBL" id="QUNF01000035">
    <property type="protein sequence ID" value="REG78364.1"/>
    <property type="molecule type" value="Genomic_DNA"/>
</dbReference>
<evidence type="ECO:0000256" key="1">
    <source>
        <dbReference type="ARBA" id="ARBA00001913"/>
    </source>
</evidence>
<evidence type="ECO:0000256" key="3">
    <source>
        <dbReference type="ARBA" id="ARBA00001946"/>
    </source>
</evidence>
<dbReference type="InterPro" id="IPR005475">
    <property type="entry name" value="Transketolase-like_Pyr-bd"/>
</dbReference>
<dbReference type="GO" id="GO:0030976">
    <property type="term" value="F:thiamine pyrophosphate binding"/>
    <property type="evidence" value="ECO:0007669"/>
    <property type="project" value="TreeGrafter"/>
</dbReference>
<evidence type="ECO:0000256" key="10">
    <source>
        <dbReference type="ARBA" id="ARBA00022842"/>
    </source>
</evidence>
<dbReference type="SMART" id="SM00861">
    <property type="entry name" value="Transket_pyr"/>
    <property type="match status" value="1"/>
</dbReference>
<comment type="cofactor">
    <cofactor evidence="1">
        <name>Ca(2+)</name>
        <dbReference type="ChEBI" id="CHEBI:29108"/>
    </cofactor>
</comment>
<dbReference type="GO" id="GO:0046872">
    <property type="term" value="F:metal ion binding"/>
    <property type="evidence" value="ECO:0007669"/>
    <property type="project" value="UniProtKB-KW"/>
</dbReference>
<accession>A0A3E0D751</accession>
<evidence type="ECO:0000256" key="4">
    <source>
        <dbReference type="ARBA" id="ARBA00001964"/>
    </source>
</evidence>
<dbReference type="PANTHER" id="PTHR43195:SF1">
    <property type="entry name" value="FI06132P-RELATED"/>
    <property type="match status" value="1"/>
</dbReference>
<proteinExistence type="inferred from homology"/>
<comment type="cofactor">
    <cofactor evidence="3">
        <name>Mg(2+)</name>
        <dbReference type="ChEBI" id="CHEBI:18420"/>
    </cofactor>
</comment>
<evidence type="ECO:0000256" key="11">
    <source>
        <dbReference type="ARBA" id="ARBA00023052"/>
    </source>
</evidence>
<comment type="similarity">
    <text evidence="5">Belongs to the transketolase family.</text>
</comment>
<feature type="domain" description="Transketolase-like pyrimidine-binding" evidence="12">
    <location>
        <begin position="342"/>
        <end position="505"/>
    </location>
</feature>
<dbReference type="SUPFAM" id="SSF52518">
    <property type="entry name" value="Thiamin diphosphate-binding fold (THDP-binding)"/>
    <property type="match status" value="2"/>
</dbReference>
<keyword evidence="11" id="KW-0786">Thiamine pyrophosphate</keyword>
<comment type="subunit">
    <text evidence="6">Homodimer.</text>
</comment>
<sequence length="647" mass="70853">MTEKEYSRPEIRLDLDVQGCSFQLALACLLEFFLGMKDFQLLQNKAELLRKWSMISTSEAGSGHPTSCLSAADLVAVLFDSYFRYDLAAPLNLYNDRFVLSKGHASPLLYALFGLSGAFPLEEMKTLRKFGSRFEGHPVPKFEHAEAATGSLGQGLSVGAGLALVGKRENLGNKTYVLLGDGELAEGQVWEAANFASYHKLGNLIAILDINRLAQSGETMFGHEMLEYENRFKAFGFEVISIDGHDLKAIDAAFKKAIKSEDKPVAIIANTLKGKGISFLEDMAGWHGKILNADQLKEALDELGELDDNLRFELISPDKTSTADNPQVLTPSKRSFDSKKKYATREVFGEVFSDQGKSNKKIYGLDADVKNSTFTTDFMDAHPERFVECFIAEQNMVTVAVGLARLGKIPVVATFAAFLSRTADQIRMARVSEANIKFVGSHVGVSIGEDGPSQMGLEDIALFGSEPDVVILQPCDAVSTARLIPIMLAHIGMTYLRTLRPKTPVLYAEEDKFEIGGSKVLKKSSKDKLTVAATGITVFEALKAWEILHEMGIPIRIVDCYSINPIDAETLKTSLKETELPILITVEDHYSHGGMGDFAHAALGKVDHTFIKMAVNKISRSGEMDQLLDDAGISAGNIVQKVKQCLA</sequence>
<evidence type="ECO:0000256" key="2">
    <source>
        <dbReference type="ARBA" id="ARBA00001936"/>
    </source>
</evidence>
<reference evidence="13 14" key="1">
    <citation type="submission" date="2018-08" db="EMBL/GenBank/DDBJ databases">
        <title>Genomic Encyclopedia of Archaeal and Bacterial Type Strains, Phase II (KMG-II): from individual species to whole genera.</title>
        <authorList>
            <person name="Goeker M."/>
        </authorList>
    </citation>
    <scope>NUCLEOTIDE SEQUENCE [LARGE SCALE GENOMIC DNA]</scope>
    <source>
        <strain evidence="13 14">DSM 15986</strain>
    </source>
</reference>
<dbReference type="AlphaFoldDB" id="A0A3E0D751"/>
<evidence type="ECO:0000256" key="5">
    <source>
        <dbReference type="ARBA" id="ARBA00007131"/>
    </source>
</evidence>